<dbReference type="EMBL" id="CM047737">
    <property type="protein sequence ID" value="KAJ0048220.1"/>
    <property type="molecule type" value="Genomic_DNA"/>
</dbReference>
<keyword evidence="2" id="KW-1185">Reference proteome</keyword>
<gene>
    <name evidence="1" type="ORF">Pint_15068</name>
</gene>
<proteinExistence type="predicted"/>
<sequence>MQRKRWQSKAATGSVGRWGRVTLLAMTTVLASIRDGNRARQQWDLVAQWQRVTTYTFSKDNGVGSDQGWQWVEKRNWGKLNI</sequence>
<organism evidence="1 2">
    <name type="scientific">Pistacia integerrima</name>
    <dbReference type="NCBI Taxonomy" id="434235"/>
    <lineage>
        <taxon>Eukaryota</taxon>
        <taxon>Viridiplantae</taxon>
        <taxon>Streptophyta</taxon>
        <taxon>Embryophyta</taxon>
        <taxon>Tracheophyta</taxon>
        <taxon>Spermatophyta</taxon>
        <taxon>Magnoliopsida</taxon>
        <taxon>eudicotyledons</taxon>
        <taxon>Gunneridae</taxon>
        <taxon>Pentapetalae</taxon>
        <taxon>rosids</taxon>
        <taxon>malvids</taxon>
        <taxon>Sapindales</taxon>
        <taxon>Anacardiaceae</taxon>
        <taxon>Pistacia</taxon>
    </lineage>
</organism>
<evidence type="ECO:0000313" key="1">
    <source>
        <dbReference type="EMBL" id="KAJ0048220.1"/>
    </source>
</evidence>
<evidence type="ECO:0000313" key="2">
    <source>
        <dbReference type="Proteomes" id="UP001163603"/>
    </source>
</evidence>
<reference evidence="2" key="1">
    <citation type="journal article" date="2023" name="G3 (Bethesda)">
        <title>Genome assembly and association tests identify interacting loci associated with vigor, precocity, and sex in interspecific pistachio rootstocks.</title>
        <authorList>
            <person name="Palmer W."/>
            <person name="Jacygrad E."/>
            <person name="Sagayaradj S."/>
            <person name="Cavanaugh K."/>
            <person name="Han R."/>
            <person name="Bertier L."/>
            <person name="Beede B."/>
            <person name="Kafkas S."/>
            <person name="Golino D."/>
            <person name="Preece J."/>
            <person name="Michelmore R."/>
        </authorList>
    </citation>
    <scope>NUCLEOTIDE SEQUENCE [LARGE SCALE GENOMIC DNA]</scope>
</reference>
<protein>
    <submittedName>
        <fullName evidence="1">Uncharacterized protein</fullName>
    </submittedName>
</protein>
<dbReference type="Proteomes" id="UP001163603">
    <property type="component" value="Chromosome 2"/>
</dbReference>
<name>A0ACC0ZCL8_9ROSI</name>
<accession>A0ACC0ZCL8</accession>
<comment type="caution">
    <text evidence="1">The sequence shown here is derived from an EMBL/GenBank/DDBJ whole genome shotgun (WGS) entry which is preliminary data.</text>
</comment>